<gene>
    <name evidence="2" type="ORF">DID88_003199</name>
</gene>
<evidence type="ECO:0000313" key="2">
    <source>
        <dbReference type="EMBL" id="RAL64011.1"/>
    </source>
</evidence>
<accession>A0A395IV36</accession>
<protein>
    <submittedName>
        <fullName evidence="2">Uncharacterized protein</fullName>
    </submittedName>
</protein>
<sequence>MEPSSKKRRLAPKVPDQSTQEQSPQARYDYKAMPNLQEPAPSNERSDFESFARHLQDAAMLIYAQANRSPYKGRNSIRMKTLQNLSGGIKYLLEDAQPDVLLLLDSCATTDSSVAGSQGIKQGIAAYSPDQATREPGTRSFTYHLSEALNKLGTGRPFSTQRLHEEIISQKHNGFLAHTGLTNGAGKAASANERMPELEDGKILLEAREAAASTPLMTRHDPVQQEPTRQPEIVHQTPSRQDPLRQDPINSTPQSILKYYILNTGAANLPEHTNDVETSVEMHEAAEQLKALSHVRHLSHDNLTPNDRNHSHITSEDSPGLRSGREESASSQDQGESGAEDQVYNSEFNSPASRPKPRRSSQKQGPKQDTRCSMCSHTPFQRFIFLAKAYRCSTYEAISMRFSFAGCASTSAPRTSGNATLLLNIFA</sequence>
<dbReference type="AlphaFoldDB" id="A0A395IV36"/>
<proteinExistence type="predicted"/>
<keyword evidence="3" id="KW-1185">Reference proteome</keyword>
<dbReference type="EMBL" id="QKRW01000016">
    <property type="protein sequence ID" value="RAL64011.1"/>
    <property type="molecule type" value="Genomic_DNA"/>
</dbReference>
<dbReference type="PANTHER" id="PTHR23225">
    <property type="entry name" value="ZINC FINGER PROTEIN"/>
    <property type="match status" value="1"/>
</dbReference>
<organism evidence="2 3">
    <name type="scientific">Monilinia fructigena</name>
    <dbReference type="NCBI Taxonomy" id="38457"/>
    <lineage>
        <taxon>Eukaryota</taxon>
        <taxon>Fungi</taxon>
        <taxon>Dikarya</taxon>
        <taxon>Ascomycota</taxon>
        <taxon>Pezizomycotina</taxon>
        <taxon>Leotiomycetes</taxon>
        <taxon>Helotiales</taxon>
        <taxon>Sclerotiniaceae</taxon>
        <taxon>Monilinia</taxon>
    </lineage>
</organism>
<dbReference type="InterPro" id="IPR039970">
    <property type="entry name" value="TF_Grauzone"/>
</dbReference>
<name>A0A395IV36_9HELO</name>
<feature type="region of interest" description="Disordered" evidence="1">
    <location>
        <begin position="300"/>
        <end position="372"/>
    </location>
</feature>
<evidence type="ECO:0000313" key="3">
    <source>
        <dbReference type="Proteomes" id="UP000249056"/>
    </source>
</evidence>
<dbReference type="Proteomes" id="UP000249056">
    <property type="component" value="Unassembled WGS sequence"/>
</dbReference>
<dbReference type="OrthoDB" id="5388486at2759"/>
<feature type="region of interest" description="Disordered" evidence="1">
    <location>
        <begin position="1"/>
        <end position="48"/>
    </location>
</feature>
<feature type="region of interest" description="Disordered" evidence="1">
    <location>
        <begin position="212"/>
        <end position="251"/>
    </location>
</feature>
<feature type="compositionally biased region" description="Basic residues" evidence="1">
    <location>
        <begin position="1"/>
        <end position="11"/>
    </location>
</feature>
<comment type="caution">
    <text evidence="2">The sequence shown here is derived from an EMBL/GenBank/DDBJ whole genome shotgun (WGS) entry which is preliminary data.</text>
</comment>
<reference evidence="2 3" key="1">
    <citation type="submission" date="2018-06" db="EMBL/GenBank/DDBJ databases">
        <title>Genome Sequence of the Brown Rot Fungal Pathogen Monilinia fructigena.</title>
        <authorList>
            <person name="Landi L."/>
            <person name="De Miccolis Angelini R.M."/>
            <person name="Pollastro S."/>
            <person name="Abate D."/>
            <person name="Faretra F."/>
            <person name="Romanazzi G."/>
        </authorList>
    </citation>
    <scope>NUCLEOTIDE SEQUENCE [LARGE SCALE GENOMIC DNA]</scope>
    <source>
        <strain evidence="2 3">Mfrg269</strain>
    </source>
</reference>
<dbReference type="PANTHER" id="PTHR23225:SF2">
    <property type="entry name" value="AT09679P-RELATED"/>
    <property type="match status" value="1"/>
</dbReference>
<dbReference type="GO" id="GO:0003700">
    <property type="term" value="F:DNA-binding transcription factor activity"/>
    <property type="evidence" value="ECO:0007669"/>
    <property type="project" value="InterPro"/>
</dbReference>
<evidence type="ECO:0000256" key="1">
    <source>
        <dbReference type="SAM" id="MobiDB-lite"/>
    </source>
</evidence>
<feature type="compositionally biased region" description="Polar residues" evidence="1">
    <location>
        <begin position="16"/>
        <end position="25"/>
    </location>
</feature>
<feature type="compositionally biased region" description="Polar residues" evidence="1">
    <location>
        <begin position="362"/>
        <end position="372"/>
    </location>
</feature>